<dbReference type="EMBL" id="CP011058">
    <property type="protein sequence ID" value="AJY73888.1"/>
    <property type="molecule type" value="Genomic_DNA"/>
</dbReference>
<proteinExistence type="predicted"/>
<dbReference type="Proteomes" id="UP000032633">
    <property type="component" value="Chromosome"/>
</dbReference>
<keyword evidence="3" id="KW-1185">Reference proteome</keyword>
<protein>
    <submittedName>
        <fullName evidence="2">Nitrate ABC transporter substrate-binding protein</fullName>
    </submittedName>
</protein>
<dbReference type="PROSITE" id="PS51257">
    <property type="entry name" value="PROKAR_LIPOPROTEIN"/>
    <property type="match status" value="1"/>
</dbReference>
<dbReference type="KEGG" id="pbj:VN24_03765"/>
<dbReference type="AlphaFoldDB" id="A0A0D5NG47"/>
<sequence>MAQFYRENKGGRARSLKLALIAAFMMAIVLIQACGSSGQSTNGTSSSGSEAGAEAAGTSSEAASNVPAVLNYGFIGSNKLNLPAGAEGWGLYKGIIQEELKKYGISEVKATGFPNGPDQTESLISGRLDFGSLGDTPAIIAYSSGAKTRLITQSSTGTIGYVIGKKDGPKTIQDLKGKTIAIQKGSFMHRYVVGLLKQEGVTDYKLVHMLIPDAQAALARGDVDAMTNTGVNALKQIDEGFTYLDDATKHPDLLGTSATVVSEDYLQKFPDFPKVWNEARLKALEDLKQHEEEYYQFVAQVYNTTVELAEKVYPISDIKDTPFTDNGLKLLEGTKNFLVEEKLAKREFNISDWQLIIGG</sequence>
<feature type="domain" description="SsuA/THI5-like" evidence="1">
    <location>
        <begin position="115"/>
        <end position="293"/>
    </location>
</feature>
<organism evidence="2 3">
    <name type="scientific">Paenibacillus beijingensis</name>
    <dbReference type="NCBI Taxonomy" id="1126833"/>
    <lineage>
        <taxon>Bacteria</taxon>
        <taxon>Bacillati</taxon>
        <taxon>Bacillota</taxon>
        <taxon>Bacilli</taxon>
        <taxon>Bacillales</taxon>
        <taxon>Paenibacillaceae</taxon>
        <taxon>Paenibacillus</taxon>
    </lineage>
</organism>
<dbReference type="Gene3D" id="3.40.190.10">
    <property type="entry name" value="Periplasmic binding protein-like II"/>
    <property type="match status" value="2"/>
</dbReference>
<evidence type="ECO:0000259" key="1">
    <source>
        <dbReference type="Pfam" id="PF09084"/>
    </source>
</evidence>
<dbReference type="PANTHER" id="PTHR30024">
    <property type="entry name" value="ALIPHATIC SULFONATES-BINDING PROTEIN-RELATED"/>
    <property type="match status" value="1"/>
</dbReference>
<reference evidence="3" key="2">
    <citation type="submission" date="2015-03" db="EMBL/GenBank/DDBJ databases">
        <title>Genome sequence of Paenibacillus beijingensis strain DSM 24997T.</title>
        <authorList>
            <person name="Kwak Y."/>
            <person name="Shin J.-H."/>
        </authorList>
    </citation>
    <scope>NUCLEOTIDE SEQUENCE [LARGE SCALE GENOMIC DNA]</scope>
    <source>
        <strain evidence="3">DSM 24997</strain>
    </source>
</reference>
<dbReference type="Pfam" id="PF09084">
    <property type="entry name" value="NMT1"/>
    <property type="match status" value="1"/>
</dbReference>
<evidence type="ECO:0000313" key="2">
    <source>
        <dbReference type="EMBL" id="AJY73888.1"/>
    </source>
</evidence>
<evidence type="ECO:0000313" key="3">
    <source>
        <dbReference type="Proteomes" id="UP000032633"/>
    </source>
</evidence>
<dbReference type="InterPro" id="IPR015168">
    <property type="entry name" value="SsuA/THI5"/>
</dbReference>
<reference evidence="2 3" key="1">
    <citation type="journal article" date="2015" name="J. Biotechnol.">
        <title>Complete genome sequence of Paenibacillus beijingensis 7188(T) (=DSM 24997(T)), a novel rhizobacterium from jujube garden soil.</title>
        <authorList>
            <person name="Kwak Y."/>
            <person name="Shin J.H."/>
        </authorList>
    </citation>
    <scope>NUCLEOTIDE SEQUENCE [LARGE SCALE GENOMIC DNA]</scope>
    <source>
        <strain evidence="2 3">DSM 24997</strain>
    </source>
</reference>
<dbReference type="STRING" id="1126833.VN24_03765"/>
<name>A0A0D5NG47_9BACL</name>
<gene>
    <name evidence="2" type="ORF">VN24_03765</name>
</gene>
<accession>A0A0D5NG47</accession>
<dbReference type="HOGENOM" id="CLU_028871_12_2_9"/>
<dbReference type="RefSeq" id="WP_045669323.1">
    <property type="nucleotide sequence ID" value="NZ_CP011058.1"/>
</dbReference>
<dbReference type="OrthoDB" id="286202at2"/>
<dbReference type="PATRIC" id="fig|1126833.4.peg.818"/>
<dbReference type="SUPFAM" id="SSF53850">
    <property type="entry name" value="Periplasmic binding protein-like II"/>
    <property type="match status" value="1"/>
</dbReference>